<dbReference type="PANTHER" id="PTHR34415:SF1">
    <property type="entry name" value="INTEGRASE CATALYTIC DOMAIN-CONTAINING PROTEIN"/>
    <property type="match status" value="1"/>
</dbReference>
<dbReference type="EMBL" id="HBUF01446089">
    <property type="protein sequence ID" value="CAG6743316.1"/>
    <property type="molecule type" value="Transcribed_RNA"/>
</dbReference>
<evidence type="ECO:0000259" key="1">
    <source>
        <dbReference type="Pfam" id="PF25273"/>
    </source>
</evidence>
<name>A0A8D8ZBU7_9HEMI</name>
<feature type="domain" description="DUF7869" evidence="1">
    <location>
        <begin position="63"/>
        <end position="206"/>
    </location>
</feature>
<sequence>MSETNIKMLQIFFFEKMKTFKKMSSVTNDEFNENNTLAICFDYQKNLPLPVTNIQDEYYKRQLWLHNFGIHDLKKNQATMYLYPEHYAQKGPDEVISCLSDYIEVHKTSLQTNLIIFCDNCFSQNKNKFLFAYLDTLTSQEIFSHIEVIYPVPGHSMMPIDSDFGAIEKKRIKEEKVYSPDSYVTLIKNCKKKNPFEIVFVEHSLDSASSSTEENIRVIHVQNYKETMNAKLKSSNPGISKARRLVFQTRSKPMLYLENGKGSAMNLYNVGISKTNFAQQLVYNNKYESLIPVKIAKKKDIEFLIEFIPPEYRDFYRRIPPTEPNAEYLDLDDSDIDFE</sequence>
<accession>A0A8D8ZBU7</accession>
<dbReference type="Pfam" id="PF25273">
    <property type="entry name" value="DUF7869"/>
    <property type="match status" value="1"/>
</dbReference>
<dbReference type="AlphaFoldDB" id="A0A8D8ZBU7"/>
<reference evidence="2" key="1">
    <citation type="submission" date="2021-05" db="EMBL/GenBank/DDBJ databases">
        <authorList>
            <person name="Alioto T."/>
            <person name="Alioto T."/>
            <person name="Gomez Garrido J."/>
        </authorList>
    </citation>
    <scope>NUCLEOTIDE SEQUENCE</scope>
</reference>
<organism evidence="2">
    <name type="scientific">Cacopsylla melanoneura</name>
    <dbReference type="NCBI Taxonomy" id="428564"/>
    <lineage>
        <taxon>Eukaryota</taxon>
        <taxon>Metazoa</taxon>
        <taxon>Ecdysozoa</taxon>
        <taxon>Arthropoda</taxon>
        <taxon>Hexapoda</taxon>
        <taxon>Insecta</taxon>
        <taxon>Pterygota</taxon>
        <taxon>Neoptera</taxon>
        <taxon>Paraneoptera</taxon>
        <taxon>Hemiptera</taxon>
        <taxon>Sternorrhyncha</taxon>
        <taxon>Psylloidea</taxon>
        <taxon>Psyllidae</taxon>
        <taxon>Psyllinae</taxon>
        <taxon>Cacopsylla</taxon>
    </lineage>
</organism>
<dbReference type="PANTHER" id="PTHR34415">
    <property type="entry name" value="INTEGRASE CATALYTIC DOMAIN-CONTAINING PROTEIN"/>
    <property type="match status" value="1"/>
</dbReference>
<evidence type="ECO:0000313" key="2">
    <source>
        <dbReference type="EMBL" id="CAG6743316.1"/>
    </source>
</evidence>
<protein>
    <recommendedName>
        <fullName evidence="1">DUF7869 domain-containing protein</fullName>
    </recommendedName>
</protein>
<dbReference type="InterPro" id="IPR057191">
    <property type="entry name" value="DUF7869"/>
</dbReference>
<proteinExistence type="predicted"/>